<dbReference type="Proteomes" id="UP000199477">
    <property type="component" value="Unassembled WGS sequence"/>
</dbReference>
<keyword evidence="2" id="KW-1185">Reference proteome</keyword>
<name>A0A1I2A3H0_9GAMM</name>
<dbReference type="RefSeq" id="WP_026636543.1">
    <property type="nucleotide sequence ID" value="NZ_FONH01000002.1"/>
</dbReference>
<organism evidence="1 2">
    <name type="scientific">Dyella marensis</name>
    <dbReference type="NCBI Taxonomy" id="500610"/>
    <lineage>
        <taxon>Bacteria</taxon>
        <taxon>Pseudomonadati</taxon>
        <taxon>Pseudomonadota</taxon>
        <taxon>Gammaproteobacteria</taxon>
        <taxon>Lysobacterales</taxon>
        <taxon>Rhodanobacteraceae</taxon>
        <taxon>Dyella</taxon>
    </lineage>
</organism>
<dbReference type="AlphaFoldDB" id="A0A1I2A3H0"/>
<reference evidence="2" key="1">
    <citation type="submission" date="2016-10" db="EMBL/GenBank/DDBJ databases">
        <authorList>
            <person name="Varghese N."/>
            <person name="Submissions S."/>
        </authorList>
    </citation>
    <scope>NUCLEOTIDE SEQUENCE [LARGE SCALE GENOMIC DNA]</scope>
    <source>
        <strain evidence="2">UNC178MFTsu3.1</strain>
    </source>
</reference>
<evidence type="ECO:0000313" key="2">
    <source>
        <dbReference type="Proteomes" id="UP000199477"/>
    </source>
</evidence>
<dbReference type="STRING" id="500610.SAMN02799615_00875"/>
<sequence>MSRFQSRPDGEYCQCPRCARRGYGQDSWHPVTTEYWPMNRGRLSLARCKACCGEVMAHKNGVVPAAEAA</sequence>
<evidence type="ECO:0000313" key="1">
    <source>
        <dbReference type="EMBL" id="SFE37270.1"/>
    </source>
</evidence>
<dbReference type="EMBL" id="FONH01000002">
    <property type="protein sequence ID" value="SFE37270.1"/>
    <property type="molecule type" value="Genomic_DNA"/>
</dbReference>
<protein>
    <submittedName>
        <fullName evidence="1">Uncharacterized protein</fullName>
    </submittedName>
</protein>
<accession>A0A1I2A3H0</accession>
<proteinExistence type="predicted"/>
<gene>
    <name evidence="1" type="ORF">SAMN02799615_00875</name>
</gene>